<feature type="region of interest" description="Disordered" evidence="1">
    <location>
        <begin position="323"/>
        <end position="346"/>
    </location>
</feature>
<dbReference type="VEuPathDB" id="TriTrypDB:Lsey_0269_0080"/>
<dbReference type="AlphaFoldDB" id="A0A0N1HTJ1"/>
<name>A0A0N1HTJ1_LEPSE</name>
<dbReference type="GO" id="GO:0005737">
    <property type="term" value="C:cytoplasm"/>
    <property type="evidence" value="ECO:0007669"/>
    <property type="project" value="TreeGrafter"/>
</dbReference>
<dbReference type="OrthoDB" id="5358702at2759"/>
<evidence type="ECO:0000256" key="1">
    <source>
        <dbReference type="SAM" id="MobiDB-lite"/>
    </source>
</evidence>
<evidence type="ECO:0000313" key="2">
    <source>
        <dbReference type="EMBL" id="KPI84323.1"/>
    </source>
</evidence>
<dbReference type="Gene3D" id="1.25.40.120">
    <property type="entry name" value="Protein prenylyltransferase"/>
    <property type="match status" value="1"/>
</dbReference>
<feature type="compositionally biased region" description="Polar residues" evidence="1">
    <location>
        <begin position="323"/>
        <end position="344"/>
    </location>
</feature>
<organism evidence="2 3">
    <name type="scientific">Leptomonas seymouri</name>
    <dbReference type="NCBI Taxonomy" id="5684"/>
    <lineage>
        <taxon>Eukaryota</taxon>
        <taxon>Discoba</taxon>
        <taxon>Euglenozoa</taxon>
        <taxon>Kinetoplastea</taxon>
        <taxon>Metakinetoplastina</taxon>
        <taxon>Trypanosomatida</taxon>
        <taxon>Trypanosomatidae</taxon>
        <taxon>Leishmaniinae</taxon>
        <taxon>Leptomonas</taxon>
    </lineage>
</organism>
<sequence>MTDALKLIITKAADDLDSIIQQGAHLLLHSLSNSNAPIVKAVLGFGQQQQPDSLPITCLVNYSNPPQSNTIFLDFPVLIHRSLLFTVKAYYVALFQAQQQRLTVLAEHSTKPPHSSTDSLESSPHVTRLMITDKSAPFIALSWLCSPQNECLIGHRRRWLHDSLCVPEADMTSIEKTQLLIKEIIILDLLLSICPKLKSLWEYRLWIVKHIFNSHLLTAAAAEADSLDLLLFRWQQQDDACFFSAAHNHSMNYNAWHYRRCARKAFYASFSTLPQALEISVKLTRCDSQRVIHFIREHNGDTSAMSYLLFMLHEEDVSDQMRASQNSRTTTLRRPETSQGLTRPTENHMKFSSDYPSALQLWKYFMCFTQEEIRRHCEKGHEAMWYLRLELTRWAVTKASCIDISSAWSVEDELEWVSTYVAAVSSTSPDTLLSPTSGIPHVWTESFGSLAWTSYNAARYGLELLSILGRPNKWEKAG</sequence>
<dbReference type="EMBL" id="LJSK01000269">
    <property type="protein sequence ID" value="KPI84323.1"/>
    <property type="molecule type" value="Genomic_DNA"/>
</dbReference>
<gene>
    <name evidence="2" type="ORF">ABL78_6629</name>
</gene>
<evidence type="ECO:0000313" key="3">
    <source>
        <dbReference type="Proteomes" id="UP000038009"/>
    </source>
</evidence>
<dbReference type="PANTHER" id="PTHR11129:SF3">
    <property type="entry name" value="PROTEIN PRENYLTRANSFERASE ALPHA SUBUNIT REPEAT-CONTAINING PROTEIN 1"/>
    <property type="match status" value="1"/>
</dbReference>
<dbReference type="Proteomes" id="UP000038009">
    <property type="component" value="Unassembled WGS sequence"/>
</dbReference>
<keyword evidence="3" id="KW-1185">Reference proteome</keyword>
<protein>
    <submittedName>
        <fullName evidence="2">Uncharacterized protein</fullName>
    </submittedName>
</protein>
<comment type="caution">
    <text evidence="2">The sequence shown here is derived from an EMBL/GenBank/DDBJ whole genome shotgun (WGS) entry which is preliminary data.</text>
</comment>
<proteinExistence type="predicted"/>
<accession>A0A0N1HTJ1</accession>
<dbReference type="SUPFAM" id="SSF48439">
    <property type="entry name" value="Protein prenylyltransferase"/>
    <property type="match status" value="1"/>
</dbReference>
<reference evidence="2 3" key="1">
    <citation type="journal article" date="2015" name="PLoS Pathog.">
        <title>Leptomonas seymouri: Adaptations to the Dixenous Life Cycle Analyzed by Genome Sequencing, Transcriptome Profiling and Co-infection with Leishmania donovani.</title>
        <authorList>
            <person name="Kraeva N."/>
            <person name="Butenko A."/>
            <person name="Hlavacova J."/>
            <person name="Kostygov A."/>
            <person name="Myskova J."/>
            <person name="Grybchuk D."/>
            <person name="Lestinova T."/>
            <person name="Votypka J."/>
            <person name="Volf P."/>
            <person name="Opperdoes F."/>
            <person name="Flegontov P."/>
            <person name="Lukes J."/>
            <person name="Yurchenko V."/>
        </authorList>
    </citation>
    <scope>NUCLEOTIDE SEQUENCE [LARGE SCALE GENOMIC DNA]</scope>
    <source>
        <strain evidence="2 3">ATCC 30220</strain>
    </source>
</reference>
<dbReference type="OMA" id="NYNAWHY"/>
<dbReference type="PANTHER" id="PTHR11129">
    <property type="entry name" value="PROTEIN FARNESYLTRANSFERASE ALPHA SUBUNIT/RAB GERANYLGERANYL TRANSFERASE ALPHA SUBUNIT"/>
    <property type="match status" value="1"/>
</dbReference>